<sequence>MTRVAIIGSGFSGLAASSCLAQAGFEVTVFEKNSSAGGRARKLEAQGFTFDMGPSWYWMPDVFDTFFKSFGKTSADYYDLVRLDPSYRIFFSKEEVLDVPAGMPALCQLFDELEPGSSKFLKRFLEEGKYKYETGMHNLVYKPGLSLSELLDARLMKGVLRLHVFQSVSAYIKKYFQDRRLVQLLEFPVLFLGAPPRQTPALYTLMNYADMALGTWYPMGGMHQVVKGMGDLAESLGVQFRFNSTVRQICMNGERAEGLLVDDTMQEFDYIVSGADYHHVEQKLLPAPYRRYSEKYWQSRTMAPSCLIFYLGIRKKLKNLLHHNLFFDQDFATHIDDIYQHPAWPANPLFYVCCPSQTDPSVAPEEHENLFLLIPVAPGLQDSPEVREKYLNLLIERMEVLTGQEIRSDIVFQKSYAHQDFTADYNAFKGNAYGLANTLRQTAHFKPSMLNPKVKNLYYTGQLTVPGPGVPPAIISGQVVARELLKRSGKQK</sequence>
<dbReference type="Pfam" id="PF01593">
    <property type="entry name" value="Amino_oxidase"/>
    <property type="match status" value="1"/>
</dbReference>
<keyword evidence="9" id="KW-1185">Reference proteome</keyword>
<evidence type="ECO:0000256" key="3">
    <source>
        <dbReference type="ARBA" id="ARBA00022746"/>
    </source>
</evidence>
<feature type="domain" description="Amine oxidase" evidence="7">
    <location>
        <begin position="11"/>
        <end position="485"/>
    </location>
</feature>
<feature type="signal peptide" evidence="6">
    <location>
        <begin position="1"/>
        <end position="23"/>
    </location>
</feature>
<dbReference type="InterPro" id="IPR002937">
    <property type="entry name" value="Amino_oxidase"/>
</dbReference>
<dbReference type="GO" id="GO:0016117">
    <property type="term" value="P:carotenoid biosynthetic process"/>
    <property type="evidence" value="ECO:0007669"/>
    <property type="project" value="UniProtKB-KW"/>
</dbReference>
<dbReference type="SUPFAM" id="SSF51905">
    <property type="entry name" value="FAD/NAD(P)-binding domain"/>
    <property type="match status" value="1"/>
</dbReference>
<evidence type="ECO:0000256" key="6">
    <source>
        <dbReference type="SAM" id="SignalP"/>
    </source>
</evidence>
<dbReference type="PROSITE" id="PS51257">
    <property type="entry name" value="PROKAR_LIPOPROTEIN"/>
    <property type="match status" value="1"/>
</dbReference>
<proteinExistence type="inferred from homology"/>
<evidence type="ECO:0000256" key="1">
    <source>
        <dbReference type="ARBA" id="ARBA00004829"/>
    </source>
</evidence>
<evidence type="ECO:0000313" key="9">
    <source>
        <dbReference type="Proteomes" id="UP001403385"/>
    </source>
</evidence>
<dbReference type="InterPro" id="IPR036188">
    <property type="entry name" value="FAD/NAD-bd_sf"/>
</dbReference>
<name>A0AAW9RY88_9BACT</name>
<dbReference type="InterPro" id="IPR014105">
    <property type="entry name" value="Carotenoid/retinoid_OxRdtase"/>
</dbReference>
<comment type="pathway">
    <text evidence="1 5">Carotenoid biosynthesis.</text>
</comment>
<keyword evidence="4 5" id="KW-0560">Oxidoreductase</keyword>
<protein>
    <submittedName>
        <fullName evidence="8">Phytoene desaturase family protein</fullName>
        <ecNumber evidence="8">1.-.-.-</ecNumber>
    </submittedName>
</protein>
<dbReference type="EMBL" id="JBDKWZ010000010">
    <property type="protein sequence ID" value="MEN7549854.1"/>
    <property type="molecule type" value="Genomic_DNA"/>
</dbReference>
<reference evidence="8 9" key="1">
    <citation type="submission" date="2024-04" db="EMBL/GenBank/DDBJ databases">
        <title>Novel genus in family Flammeovirgaceae.</title>
        <authorList>
            <person name="Nguyen T.H."/>
            <person name="Vuong T.Q."/>
            <person name="Le H."/>
            <person name="Kim S.-G."/>
        </authorList>
    </citation>
    <scope>NUCLEOTIDE SEQUENCE [LARGE SCALE GENOMIC DNA]</scope>
    <source>
        <strain evidence="8 9">JCM 23209</strain>
    </source>
</reference>
<evidence type="ECO:0000313" key="8">
    <source>
        <dbReference type="EMBL" id="MEN7549854.1"/>
    </source>
</evidence>
<keyword evidence="3 5" id="KW-0125">Carotenoid biosynthesis</keyword>
<accession>A0AAW9RY88</accession>
<dbReference type="Gene3D" id="3.50.50.60">
    <property type="entry name" value="FAD/NAD(P)-binding domain"/>
    <property type="match status" value="2"/>
</dbReference>
<dbReference type="PANTHER" id="PTHR43734">
    <property type="entry name" value="PHYTOENE DESATURASE"/>
    <property type="match status" value="1"/>
</dbReference>
<comment type="similarity">
    <text evidence="2 5">Belongs to the carotenoid/retinoid oxidoreductase family.</text>
</comment>
<dbReference type="PANTHER" id="PTHR43734:SF1">
    <property type="entry name" value="PHYTOENE DESATURASE"/>
    <property type="match status" value="1"/>
</dbReference>
<dbReference type="RefSeq" id="WP_346822632.1">
    <property type="nucleotide sequence ID" value="NZ_JBDKWZ010000010.1"/>
</dbReference>
<evidence type="ECO:0000256" key="5">
    <source>
        <dbReference type="RuleBase" id="RU362075"/>
    </source>
</evidence>
<dbReference type="Proteomes" id="UP001403385">
    <property type="component" value="Unassembled WGS sequence"/>
</dbReference>
<dbReference type="EC" id="1.-.-.-" evidence="8"/>
<evidence type="ECO:0000256" key="4">
    <source>
        <dbReference type="ARBA" id="ARBA00023002"/>
    </source>
</evidence>
<evidence type="ECO:0000256" key="2">
    <source>
        <dbReference type="ARBA" id="ARBA00006046"/>
    </source>
</evidence>
<feature type="chain" id="PRO_5043712689" evidence="6">
    <location>
        <begin position="24"/>
        <end position="492"/>
    </location>
</feature>
<gene>
    <name evidence="8" type="primary">crtI</name>
    <name evidence="8" type="ORF">AAG747_18155</name>
</gene>
<dbReference type="GO" id="GO:0016491">
    <property type="term" value="F:oxidoreductase activity"/>
    <property type="evidence" value="ECO:0007669"/>
    <property type="project" value="UniProtKB-KW"/>
</dbReference>
<dbReference type="AlphaFoldDB" id="A0AAW9RY88"/>
<comment type="caution">
    <text evidence="8">The sequence shown here is derived from an EMBL/GenBank/DDBJ whole genome shotgun (WGS) entry which is preliminary data.</text>
</comment>
<organism evidence="8 9">
    <name type="scientific">Rapidithrix thailandica</name>
    <dbReference type="NCBI Taxonomy" id="413964"/>
    <lineage>
        <taxon>Bacteria</taxon>
        <taxon>Pseudomonadati</taxon>
        <taxon>Bacteroidota</taxon>
        <taxon>Cytophagia</taxon>
        <taxon>Cytophagales</taxon>
        <taxon>Flammeovirgaceae</taxon>
        <taxon>Rapidithrix</taxon>
    </lineage>
</organism>
<evidence type="ECO:0000259" key="7">
    <source>
        <dbReference type="Pfam" id="PF01593"/>
    </source>
</evidence>
<dbReference type="PRINTS" id="PR00419">
    <property type="entry name" value="ADXRDTASE"/>
</dbReference>
<keyword evidence="6" id="KW-0732">Signal</keyword>
<dbReference type="NCBIfam" id="TIGR02734">
    <property type="entry name" value="crtI_fam"/>
    <property type="match status" value="1"/>
</dbReference>